<feature type="non-terminal residue" evidence="1">
    <location>
        <position position="1"/>
    </location>
</feature>
<evidence type="ECO:0000313" key="1">
    <source>
        <dbReference type="EMBL" id="OYQ48455.1"/>
    </source>
</evidence>
<sequence length="63" mass="7033">PPQKQAAGRMPLQSGLAVKPGHTRQIPAHYTCIVIYFHTCQTNKQNNNTTSLDNKIIVLHLQP</sequence>
<accession>A0A256A5Q0</accession>
<keyword evidence="2" id="KW-1185">Reference proteome</keyword>
<name>A0A256A5Q0_9FLAO</name>
<evidence type="ECO:0000313" key="2">
    <source>
        <dbReference type="Proteomes" id="UP000216605"/>
    </source>
</evidence>
<comment type="caution">
    <text evidence="1">The sequence shown here is derived from an EMBL/GenBank/DDBJ whole genome shotgun (WGS) entry which is preliminary data.</text>
</comment>
<protein>
    <submittedName>
        <fullName evidence="1">Uncharacterized protein</fullName>
    </submittedName>
</protein>
<dbReference type="EMBL" id="NOXV01000071">
    <property type="protein sequence ID" value="OYQ48455.1"/>
    <property type="molecule type" value="Genomic_DNA"/>
</dbReference>
<proteinExistence type="predicted"/>
<gene>
    <name evidence="1" type="ORF">CHU92_00720</name>
</gene>
<dbReference type="AlphaFoldDB" id="A0A256A5Q0"/>
<dbReference type="Proteomes" id="UP000216605">
    <property type="component" value="Unassembled WGS sequence"/>
</dbReference>
<organism evidence="1 2">
    <name type="scientific">Flavobacterium cyanobacteriorum</name>
    <dbReference type="NCBI Taxonomy" id="2022802"/>
    <lineage>
        <taxon>Bacteria</taxon>
        <taxon>Pseudomonadati</taxon>
        <taxon>Bacteroidota</taxon>
        <taxon>Flavobacteriia</taxon>
        <taxon>Flavobacteriales</taxon>
        <taxon>Flavobacteriaceae</taxon>
        <taxon>Flavobacterium</taxon>
    </lineage>
</organism>
<reference evidence="1 2" key="1">
    <citation type="submission" date="2017-07" db="EMBL/GenBank/DDBJ databases">
        <title>Flavobacterium cyanobacteriorum sp. nov., isolated from cyanobacterial aggregates in a eutrophic lake.</title>
        <authorList>
            <person name="Cai H."/>
        </authorList>
    </citation>
    <scope>NUCLEOTIDE SEQUENCE [LARGE SCALE GENOMIC DNA]</scope>
    <source>
        <strain evidence="1 2">TH021</strain>
    </source>
</reference>